<sequence length="292" mass="33043">MMKGPKDIAIAVRKPDQEIIVKKEAIQGIAASSISKLPIFRGVIALIDSMIIGVKALTYSAEFFEEYEDTGEKGRIEQWIENRFGDKANDVMIYFSVFIAMALAVLIFIISPTVITTFLKRYITNPLGLNIAEGVFRITLFIGYVLLISQMKDIQRVFQYHGAEHKTIHCYESGQELTVDNVRTFTTLHPRCGTSFLLIVMVISMILFTMIGWPNPWVRILSRFVLLPIVAGISYEIIRWAGRSQSQLVCMISYPGLMLQKLTTREPDDSQLEVAIAALKNVLVEDKEADLW</sequence>
<dbReference type="Pfam" id="PF07136">
    <property type="entry name" value="DUF1385"/>
    <property type="match status" value="1"/>
</dbReference>
<proteinExistence type="predicted"/>
<gene>
    <name evidence="2" type="ORF">Gferi_11135</name>
</gene>
<dbReference type="STRING" id="1424294.Gferi_11135"/>
<feature type="transmembrane region" description="Helical" evidence="1">
    <location>
        <begin position="196"/>
        <end position="214"/>
    </location>
</feature>
<evidence type="ECO:0000313" key="3">
    <source>
        <dbReference type="Proteomes" id="UP000095743"/>
    </source>
</evidence>
<feature type="transmembrane region" description="Helical" evidence="1">
    <location>
        <begin position="220"/>
        <end position="238"/>
    </location>
</feature>
<dbReference type="OrthoDB" id="9784805at2"/>
<feature type="transmembrane region" description="Helical" evidence="1">
    <location>
        <begin position="127"/>
        <end position="147"/>
    </location>
</feature>
<name>A0A1D8GQ81_9FIRM</name>
<keyword evidence="1" id="KW-0472">Membrane</keyword>
<dbReference type="Proteomes" id="UP000095743">
    <property type="component" value="Chromosome"/>
</dbReference>
<dbReference type="KEGG" id="gfe:Gferi_11135"/>
<reference evidence="2 3" key="1">
    <citation type="submission" date="2016-09" db="EMBL/GenBank/DDBJ databases">
        <title>Genomic analysis reveals versatility of anaerobic energy metabolism of Geosporobacter ferrireducens IRF9 of phylum Firmicutes.</title>
        <authorList>
            <person name="Kim S.-J."/>
        </authorList>
    </citation>
    <scope>NUCLEOTIDE SEQUENCE [LARGE SCALE GENOMIC DNA]</scope>
    <source>
        <strain evidence="2 3">IRF9</strain>
    </source>
</reference>
<keyword evidence="1" id="KW-1133">Transmembrane helix</keyword>
<organism evidence="2 3">
    <name type="scientific">Geosporobacter ferrireducens</name>
    <dbReference type="NCBI Taxonomy" id="1424294"/>
    <lineage>
        <taxon>Bacteria</taxon>
        <taxon>Bacillati</taxon>
        <taxon>Bacillota</taxon>
        <taxon>Clostridia</taxon>
        <taxon>Peptostreptococcales</taxon>
        <taxon>Thermotaleaceae</taxon>
        <taxon>Geosporobacter</taxon>
    </lineage>
</organism>
<feature type="transmembrane region" description="Helical" evidence="1">
    <location>
        <begin position="91"/>
        <end position="115"/>
    </location>
</feature>
<dbReference type="AlphaFoldDB" id="A0A1D8GQ81"/>
<evidence type="ECO:0000256" key="1">
    <source>
        <dbReference type="SAM" id="Phobius"/>
    </source>
</evidence>
<keyword evidence="1" id="KW-0812">Transmembrane</keyword>
<keyword evidence="3" id="KW-1185">Reference proteome</keyword>
<dbReference type="InterPro" id="IPR010787">
    <property type="entry name" value="DUF1385"/>
</dbReference>
<evidence type="ECO:0008006" key="4">
    <source>
        <dbReference type="Google" id="ProtNLM"/>
    </source>
</evidence>
<protein>
    <recommendedName>
        <fullName evidence="4">Metal-dependent enzyme</fullName>
    </recommendedName>
</protein>
<dbReference type="PANTHER" id="PTHR42867:SF1">
    <property type="entry name" value="MEMBRANE PROTEIN-RELATED"/>
    <property type="match status" value="1"/>
</dbReference>
<dbReference type="PANTHER" id="PTHR42867">
    <property type="entry name" value="MEMBRANE PROTEIN-RELATED"/>
    <property type="match status" value="1"/>
</dbReference>
<evidence type="ECO:0000313" key="2">
    <source>
        <dbReference type="EMBL" id="AOT73080.1"/>
    </source>
</evidence>
<accession>A0A1D8GQ81</accession>
<dbReference type="EMBL" id="CP017269">
    <property type="protein sequence ID" value="AOT73080.1"/>
    <property type="molecule type" value="Genomic_DNA"/>
</dbReference>